<name>A0A0B6YSP9_9EUPU</name>
<protein>
    <submittedName>
        <fullName evidence="2">Uncharacterized protein</fullName>
    </submittedName>
</protein>
<feature type="non-terminal residue" evidence="2">
    <location>
        <position position="1"/>
    </location>
</feature>
<dbReference type="AlphaFoldDB" id="A0A0B6YSP9"/>
<dbReference type="EMBL" id="HACG01012286">
    <property type="protein sequence ID" value="CEK59151.1"/>
    <property type="molecule type" value="Transcribed_RNA"/>
</dbReference>
<evidence type="ECO:0000313" key="2">
    <source>
        <dbReference type="EMBL" id="CEK59152.1"/>
    </source>
</evidence>
<accession>A0A0B6YSP9</accession>
<organism evidence="2">
    <name type="scientific">Arion vulgaris</name>
    <dbReference type="NCBI Taxonomy" id="1028688"/>
    <lineage>
        <taxon>Eukaryota</taxon>
        <taxon>Metazoa</taxon>
        <taxon>Spiralia</taxon>
        <taxon>Lophotrochozoa</taxon>
        <taxon>Mollusca</taxon>
        <taxon>Gastropoda</taxon>
        <taxon>Heterobranchia</taxon>
        <taxon>Euthyneura</taxon>
        <taxon>Panpulmonata</taxon>
        <taxon>Eupulmonata</taxon>
        <taxon>Stylommatophora</taxon>
        <taxon>Helicina</taxon>
        <taxon>Arionoidea</taxon>
        <taxon>Arionidae</taxon>
        <taxon>Arion</taxon>
    </lineage>
</organism>
<proteinExistence type="predicted"/>
<gene>
    <name evidence="2" type="primary">ORF35324</name>
    <name evidence="1" type="synonym">ORF35323</name>
</gene>
<dbReference type="EMBL" id="HACG01012287">
    <property type="protein sequence ID" value="CEK59152.1"/>
    <property type="molecule type" value="Transcribed_RNA"/>
</dbReference>
<reference evidence="2" key="1">
    <citation type="submission" date="2014-12" db="EMBL/GenBank/DDBJ databases">
        <title>Insight into the proteome of Arion vulgaris.</title>
        <authorList>
            <person name="Aradska J."/>
            <person name="Bulat T."/>
            <person name="Smidak R."/>
            <person name="Sarate P."/>
            <person name="Gangsoo J."/>
            <person name="Sialana F."/>
            <person name="Bilban M."/>
            <person name="Lubec G."/>
        </authorList>
    </citation>
    <scope>NUCLEOTIDE SEQUENCE</scope>
    <source>
        <tissue evidence="2">Skin</tissue>
    </source>
</reference>
<sequence length="53" mass="6148">EGCLRDISIAQTCKLTLGFRHKLTERFTDDSVQMERKKEIHVDNLFVLGTEKP</sequence>
<evidence type="ECO:0000313" key="1">
    <source>
        <dbReference type="EMBL" id="CEK59151.1"/>
    </source>
</evidence>